<evidence type="ECO:0000256" key="3">
    <source>
        <dbReference type="ARBA" id="ARBA00010617"/>
    </source>
</evidence>
<dbReference type="PRINTS" id="PR01239">
    <property type="entry name" value="EP450IICYP52"/>
</dbReference>
<keyword evidence="10 13" id="KW-0503">Monooxygenase</keyword>
<reference evidence="14 15" key="1">
    <citation type="journal article" date="2015" name="BMC Genomics">
        <title>Insights from the genome of Ophiocordyceps polyrhachis-furcata to pathogenicity and host specificity in insect fungi.</title>
        <authorList>
            <person name="Wichadakul D."/>
            <person name="Kobmoo N."/>
            <person name="Ingsriswang S."/>
            <person name="Tangphatsornruang S."/>
            <person name="Chantasingh D."/>
            <person name="Luangsa-ard J.J."/>
            <person name="Eurwilaichitr L."/>
        </authorList>
    </citation>
    <scope>NUCLEOTIDE SEQUENCE [LARGE SCALE GENOMIC DNA]</scope>
    <source>
        <strain evidence="14 15">BCC 54312</strain>
    </source>
</reference>
<dbReference type="STRING" id="1330021.A0A367LJE1"/>
<evidence type="ECO:0000313" key="15">
    <source>
        <dbReference type="Proteomes" id="UP000253664"/>
    </source>
</evidence>
<dbReference type="GO" id="GO:0020037">
    <property type="term" value="F:heme binding"/>
    <property type="evidence" value="ECO:0007669"/>
    <property type="project" value="InterPro"/>
</dbReference>
<dbReference type="InterPro" id="IPR017972">
    <property type="entry name" value="Cyt_P450_CS"/>
</dbReference>
<sequence>MQVSVVAAVLVGAFAVFYIYSCITERFRQAARARELGCKEPPKGPFYEPIGIYGICRGILASRKKRLPEFFLEWMTKADQRAGWPVTTVRVRSPFFRDGLFTVDPENIKTMLALKFKDFGLGVNRTENFEPLLGNGIFAANGKQWEHSRALLRPQFARKQVSDLDLEESHVQALLSVLERSRRPDGWSDLVDVQALFFRLTLDSATEFLFGESVNSQLGAGEQHASFARAFDRSQDTLSLGARLGVKYWLVHNAEFRRHVAQVHAWVDHFVQIAIDRGSSFEKSAGAKYVFLHALAQETQDPAELRSQLLNILLAGRDTTASTLSWLLLTLADARHAPIFRRLRAVVVDEFGPYANPRQISFERIKGCQYLQWCIAEILRLYPAVSINVRTCMVDTTLPTGGGPDGRSPIYVRKGEDISYSVHAMHRLKHLWGPDADVFRPERWQDRRPGWDYLPFNGGPRICIGQQFALTEIGYVVIRVLQRFDAIDGSHVGPIRHNLTLINSPADGVNIKLHFAD</sequence>
<keyword evidence="4 12" id="KW-0349">Heme</keyword>
<evidence type="ECO:0000256" key="6">
    <source>
        <dbReference type="ARBA" id="ARBA00022723"/>
    </source>
</evidence>
<keyword evidence="8 13" id="KW-0560">Oxidoreductase</keyword>
<evidence type="ECO:0000256" key="9">
    <source>
        <dbReference type="ARBA" id="ARBA00023004"/>
    </source>
</evidence>
<evidence type="ECO:0000256" key="2">
    <source>
        <dbReference type="ARBA" id="ARBA00004167"/>
    </source>
</evidence>
<evidence type="ECO:0000256" key="13">
    <source>
        <dbReference type="RuleBase" id="RU000461"/>
    </source>
</evidence>
<evidence type="ECO:0008006" key="16">
    <source>
        <dbReference type="Google" id="ProtNLM"/>
    </source>
</evidence>
<keyword evidence="9 12" id="KW-0408">Iron</keyword>
<dbReference type="InterPro" id="IPR002402">
    <property type="entry name" value="Cyt_P450_E_grp-II"/>
</dbReference>
<dbReference type="PANTHER" id="PTHR24287:SF1">
    <property type="entry name" value="P450, PUTATIVE (EUROFUNG)-RELATED"/>
    <property type="match status" value="1"/>
</dbReference>
<dbReference type="OrthoDB" id="1470350at2759"/>
<evidence type="ECO:0000256" key="5">
    <source>
        <dbReference type="ARBA" id="ARBA00022692"/>
    </source>
</evidence>
<evidence type="ECO:0000256" key="1">
    <source>
        <dbReference type="ARBA" id="ARBA00001971"/>
    </source>
</evidence>
<evidence type="ECO:0000313" key="14">
    <source>
        <dbReference type="EMBL" id="RCI14520.1"/>
    </source>
</evidence>
<dbReference type="GO" id="GO:0005506">
    <property type="term" value="F:iron ion binding"/>
    <property type="evidence" value="ECO:0007669"/>
    <property type="project" value="InterPro"/>
</dbReference>
<comment type="similarity">
    <text evidence="3 13">Belongs to the cytochrome P450 family.</text>
</comment>
<evidence type="ECO:0000256" key="4">
    <source>
        <dbReference type="ARBA" id="ARBA00022617"/>
    </source>
</evidence>
<feature type="binding site" description="axial binding residue" evidence="12">
    <location>
        <position position="463"/>
    </location>
    <ligand>
        <name>heme</name>
        <dbReference type="ChEBI" id="CHEBI:30413"/>
    </ligand>
    <ligandPart>
        <name>Fe</name>
        <dbReference type="ChEBI" id="CHEBI:18248"/>
    </ligandPart>
</feature>
<evidence type="ECO:0000256" key="11">
    <source>
        <dbReference type="ARBA" id="ARBA00023136"/>
    </source>
</evidence>
<dbReference type="InterPro" id="IPR047146">
    <property type="entry name" value="Cyt_P450_E_CYP52_fungi"/>
</dbReference>
<dbReference type="PRINTS" id="PR00464">
    <property type="entry name" value="EP450II"/>
</dbReference>
<comment type="caution">
    <text evidence="14">The sequence shown here is derived from an EMBL/GenBank/DDBJ whole genome shotgun (WGS) entry which is preliminary data.</text>
</comment>
<comment type="cofactor">
    <cofactor evidence="1 12">
        <name>heme</name>
        <dbReference type="ChEBI" id="CHEBI:30413"/>
    </cofactor>
</comment>
<dbReference type="CDD" id="cd11063">
    <property type="entry name" value="CYP52"/>
    <property type="match status" value="1"/>
</dbReference>
<keyword evidence="7" id="KW-1133">Transmembrane helix</keyword>
<dbReference type="InterPro" id="IPR036396">
    <property type="entry name" value="Cyt_P450_sf"/>
</dbReference>
<keyword evidence="5" id="KW-0812">Transmembrane</keyword>
<name>A0A367LJE1_9HYPO</name>
<dbReference type="PANTHER" id="PTHR24287">
    <property type="entry name" value="P450, PUTATIVE (EUROFUNG)-RELATED"/>
    <property type="match status" value="1"/>
</dbReference>
<dbReference type="PRINTS" id="PR00385">
    <property type="entry name" value="P450"/>
</dbReference>
<dbReference type="Gene3D" id="1.10.630.10">
    <property type="entry name" value="Cytochrome P450"/>
    <property type="match status" value="1"/>
</dbReference>
<evidence type="ECO:0000256" key="7">
    <source>
        <dbReference type="ARBA" id="ARBA00022989"/>
    </source>
</evidence>
<keyword evidence="15" id="KW-1185">Reference proteome</keyword>
<comment type="subcellular location">
    <subcellularLocation>
        <location evidence="2">Membrane</location>
        <topology evidence="2">Single-pass membrane protein</topology>
    </subcellularLocation>
</comment>
<dbReference type="InterPro" id="IPR002974">
    <property type="entry name" value="Cyt_P450_E_CYP52_ascomycetes"/>
</dbReference>
<keyword evidence="11" id="KW-0472">Membrane</keyword>
<dbReference type="SUPFAM" id="SSF48264">
    <property type="entry name" value="Cytochrome P450"/>
    <property type="match status" value="1"/>
</dbReference>
<keyword evidence="6 12" id="KW-0479">Metal-binding</keyword>
<evidence type="ECO:0000256" key="10">
    <source>
        <dbReference type="ARBA" id="ARBA00023033"/>
    </source>
</evidence>
<protein>
    <recommendedName>
        <fullName evidence="16">Cytochrome P450</fullName>
    </recommendedName>
</protein>
<accession>A0A367LJE1</accession>
<dbReference type="EMBL" id="LKCN02000003">
    <property type="protein sequence ID" value="RCI14520.1"/>
    <property type="molecule type" value="Genomic_DNA"/>
</dbReference>
<dbReference type="InterPro" id="IPR001128">
    <property type="entry name" value="Cyt_P450"/>
</dbReference>
<dbReference type="Pfam" id="PF00067">
    <property type="entry name" value="p450"/>
    <property type="match status" value="1"/>
</dbReference>
<evidence type="ECO:0000256" key="12">
    <source>
        <dbReference type="PIRSR" id="PIRSR602402-1"/>
    </source>
</evidence>
<evidence type="ECO:0000256" key="8">
    <source>
        <dbReference type="ARBA" id="ARBA00023002"/>
    </source>
</evidence>
<dbReference type="GO" id="GO:0016712">
    <property type="term" value="F:oxidoreductase activity, acting on paired donors, with incorporation or reduction of molecular oxygen, reduced flavin or flavoprotein as one donor, and incorporation of one atom of oxygen"/>
    <property type="evidence" value="ECO:0007669"/>
    <property type="project" value="InterPro"/>
</dbReference>
<dbReference type="AlphaFoldDB" id="A0A367LJE1"/>
<gene>
    <name evidence="14" type="ORF">L249_6669</name>
</gene>
<dbReference type="GO" id="GO:0016020">
    <property type="term" value="C:membrane"/>
    <property type="evidence" value="ECO:0007669"/>
    <property type="project" value="UniProtKB-SubCell"/>
</dbReference>
<proteinExistence type="inferred from homology"/>
<dbReference type="Proteomes" id="UP000253664">
    <property type="component" value="Unassembled WGS sequence"/>
</dbReference>
<organism evidence="14 15">
    <name type="scientific">Ophiocordyceps polyrhachis-furcata BCC 54312</name>
    <dbReference type="NCBI Taxonomy" id="1330021"/>
    <lineage>
        <taxon>Eukaryota</taxon>
        <taxon>Fungi</taxon>
        <taxon>Dikarya</taxon>
        <taxon>Ascomycota</taxon>
        <taxon>Pezizomycotina</taxon>
        <taxon>Sordariomycetes</taxon>
        <taxon>Hypocreomycetidae</taxon>
        <taxon>Hypocreales</taxon>
        <taxon>Ophiocordycipitaceae</taxon>
        <taxon>Ophiocordyceps</taxon>
    </lineage>
</organism>
<dbReference type="PROSITE" id="PS00086">
    <property type="entry name" value="CYTOCHROME_P450"/>
    <property type="match status" value="1"/>
</dbReference>